<gene>
    <name evidence="2" type="ORF">RWD45_11360</name>
</gene>
<dbReference type="Gene3D" id="2.30.40.10">
    <property type="entry name" value="Urease, subunit C, domain 1"/>
    <property type="match status" value="1"/>
</dbReference>
<dbReference type="Pfam" id="PF01979">
    <property type="entry name" value="Amidohydro_1"/>
    <property type="match status" value="1"/>
</dbReference>
<dbReference type="Gene3D" id="3.20.20.140">
    <property type="entry name" value="Metal-dependent hydrolases"/>
    <property type="match status" value="1"/>
</dbReference>
<evidence type="ECO:0000259" key="1">
    <source>
        <dbReference type="Pfam" id="PF01979"/>
    </source>
</evidence>
<keyword evidence="3" id="KW-1185">Reference proteome</keyword>
<keyword evidence="2" id="KW-0378">Hydrolase</keyword>
<dbReference type="InterPro" id="IPR020043">
    <property type="entry name" value="Deacetylase_Atu3266-like"/>
</dbReference>
<reference evidence="2 3" key="1">
    <citation type="submission" date="2023-10" db="EMBL/GenBank/DDBJ databases">
        <title>Virgibacillus soli CC-YMP-6 genome.</title>
        <authorList>
            <person name="Miliotis G."/>
            <person name="Sengupta P."/>
            <person name="Hameed A."/>
            <person name="Chuvochina M."/>
            <person name="Mcdonagh F."/>
            <person name="Simpson A.C."/>
            <person name="Singh N.K."/>
            <person name="Rekha P.D."/>
            <person name="Raman K."/>
            <person name="Hugenholtz P."/>
            <person name="Venkateswaran K."/>
        </authorList>
    </citation>
    <scope>NUCLEOTIDE SEQUENCE [LARGE SCALE GENOMIC DNA]</scope>
    <source>
        <strain evidence="2 3">CC-YMP-6</strain>
    </source>
</reference>
<dbReference type="RefSeq" id="WP_320380600.1">
    <property type="nucleotide sequence ID" value="NZ_JAWDIQ010000002.1"/>
</dbReference>
<dbReference type="InterPro" id="IPR047601">
    <property type="entry name" value="EF_0837-like"/>
</dbReference>
<accession>A0ABU5CRQ8</accession>
<name>A0ABU5CRQ8_9BACI</name>
<dbReference type="PIRSF" id="PIRSF039004">
    <property type="entry name" value="ADE_EF_0837"/>
    <property type="match status" value="1"/>
</dbReference>
<dbReference type="NCBIfam" id="NF006689">
    <property type="entry name" value="PRK09237.1"/>
    <property type="match status" value="1"/>
</dbReference>
<sequence>MSNWRKKNIVIENSQIKQISEKPIQGGEMIHVPENVYVSPGWIDLHTHAFPKFQPYCSHPDEIGYKTGVTTVVDAGSSGADTIHELYDIANECITNVLAFINISRIGLEVRNELANLDDISFEGINEACKKYPDFIVGMKARMSASVVGSNGIKPLESAREFSTRLHKPLMVHIGSAPPSLEDIVSLLKKGDIITHCFHEKEGNNIFYDGGILKPAVEAAMNRGVYLDVGHGTSSFSFHMARKAKEMDVFFDSISTDIYDQNRKYGPVYNMATTLTKFLALGYDLKEVIRSVTEVPANILHKPILGKLAPGKVADLTFFTIEQAETTLIDSVGNILVSPVRIKPYAVIIGGEYYECE</sequence>
<dbReference type="NCBIfam" id="TIGR03583">
    <property type="entry name" value="EF_0837"/>
    <property type="match status" value="1"/>
</dbReference>
<dbReference type="GO" id="GO:0004151">
    <property type="term" value="F:dihydroorotase activity"/>
    <property type="evidence" value="ECO:0007669"/>
    <property type="project" value="UniProtKB-EC"/>
</dbReference>
<dbReference type="EMBL" id="JAWDIQ010000002">
    <property type="protein sequence ID" value="MDY0409052.1"/>
    <property type="molecule type" value="Genomic_DNA"/>
</dbReference>
<organism evidence="2 3">
    <name type="scientific">Paracerasibacillus soli</name>
    <dbReference type="NCBI Taxonomy" id="480284"/>
    <lineage>
        <taxon>Bacteria</taxon>
        <taxon>Bacillati</taxon>
        <taxon>Bacillota</taxon>
        <taxon>Bacilli</taxon>
        <taxon>Bacillales</taxon>
        <taxon>Bacillaceae</taxon>
        <taxon>Paracerasibacillus</taxon>
    </lineage>
</organism>
<comment type="caution">
    <text evidence="2">The sequence shown here is derived from an EMBL/GenBank/DDBJ whole genome shotgun (WGS) entry which is preliminary data.</text>
</comment>
<protein>
    <submittedName>
        <fullName evidence="2">Amidohydrolase/deacetylase family metallohydrolase</fullName>
        <ecNumber evidence="2">3.5.2.3</ecNumber>
    </submittedName>
</protein>
<dbReference type="PANTHER" id="PTHR42717">
    <property type="entry name" value="DIHYDROOROTASE-RELATED"/>
    <property type="match status" value="1"/>
</dbReference>
<proteinExistence type="predicted"/>
<feature type="domain" description="Amidohydrolase-related" evidence="1">
    <location>
        <begin position="37"/>
        <end position="321"/>
    </location>
</feature>
<dbReference type="InterPro" id="IPR032466">
    <property type="entry name" value="Metal_Hydrolase"/>
</dbReference>
<dbReference type="EC" id="3.5.2.3" evidence="2"/>
<dbReference type="SUPFAM" id="SSF51556">
    <property type="entry name" value="Metallo-dependent hydrolases"/>
    <property type="match status" value="1"/>
</dbReference>
<dbReference type="PANTHER" id="PTHR42717:SF1">
    <property type="entry name" value="IMIDAZOLONEPROPIONASE AND RELATED AMIDOHYDROLASES"/>
    <property type="match status" value="1"/>
</dbReference>
<evidence type="ECO:0000313" key="2">
    <source>
        <dbReference type="EMBL" id="MDY0409052.1"/>
    </source>
</evidence>
<dbReference type="Proteomes" id="UP001275315">
    <property type="component" value="Unassembled WGS sequence"/>
</dbReference>
<dbReference type="InterPro" id="IPR006680">
    <property type="entry name" value="Amidohydro-rel"/>
</dbReference>
<dbReference type="SUPFAM" id="SSF51338">
    <property type="entry name" value="Composite domain of metallo-dependent hydrolases"/>
    <property type="match status" value="1"/>
</dbReference>
<dbReference type="InterPro" id="IPR011059">
    <property type="entry name" value="Metal-dep_hydrolase_composite"/>
</dbReference>
<evidence type="ECO:0000313" key="3">
    <source>
        <dbReference type="Proteomes" id="UP001275315"/>
    </source>
</evidence>